<feature type="transmembrane region" description="Helical" evidence="1">
    <location>
        <begin position="218"/>
        <end position="235"/>
    </location>
</feature>
<dbReference type="EMBL" id="LYRP01000050">
    <property type="protein sequence ID" value="OAT74890.1"/>
    <property type="molecule type" value="Genomic_DNA"/>
</dbReference>
<proteinExistence type="predicted"/>
<dbReference type="RefSeq" id="WP_064601268.1">
    <property type="nucleotide sequence ID" value="NZ_LYRP01000050.1"/>
</dbReference>
<keyword evidence="1" id="KW-0812">Transmembrane</keyword>
<comment type="caution">
    <text evidence="2">The sequence shown here is derived from an EMBL/GenBank/DDBJ whole genome shotgun (WGS) entry which is preliminary data.</text>
</comment>
<accession>A0A1B7KXN8</accession>
<gene>
    <name evidence="2" type="ORF">A9B99_17025</name>
</gene>
<keyword evidence="1" id="KW-0472">Membrane</keyword>
<evidence type="ECO:0000256" key="1">
    <source>
        <dbReference type="SAM" id="Phobius"/>
    </source>
</evidence>
<evidence type="ECO:0000313" key="3">
    <source>
        <dbReference type="Proteomes" id="UP000078225"/>
    </source>
</evidence>
<dbReference type="AlphaFoldDB" id="A0A1B7KXN8"/>
<keyword evidence="3" id="KW-1185">Reference proteome</keyword>
<name>A0A1B7KXN8_9ENTR</name>
<feature type="transmembrane region" description="Helical" evidence="1">
    <location>
        <begin position="160"/>
        <end position="178"/>
    </location>
</feature>
<evidence type="ECO:0000313" key="2">
    <source>
        <dbReference type="EMBL" id="OAT74890.1"/>
    </source>
</evidence>
<keyword evidence="1" id="KW-1133">Transmembrane helix</keyword>
<feature type="transmembrane region" description="Helical" evidence="1">
    <location>
        <begin position="190"/>
        <end position="211"/>
    </location>
</feature>
<dbReference type="STRING" id="1691903.A9B99_17025"/>
<reference evidence="3" key="1">
    <citation type="submission" date="2016-05" db="EMBL/GenBank/DDBJ databases">
        <authorList>
            <person name="Behera P."/>
            <person name="Vaishampayan P."/>
            <person name="Singh N."/>
            <person name="Raina V."/>
            <person name="Suar M."/>
            <person name="Pattnaik A."/>
            <person name="Rastogi G."/>
        </authorList>
    </citation>
    <scope>NUCLEOTIDE SEQUENCE [LARGE SCALE GENOMIC DNA]</scope>
    <source>
        <strain evidence="3">MP23</strain>
    </source>
</reference>
<sequence length="240" mass="25655">MDTALLSALDQDGQKKFEHAIAALQGDLTATMATLNIDPKTRLEYGRRIKLMSDELYAKASRGIISWQEAAAEASETRNLIMELMRFRTTPVGKSIAQKLKKEGKTFSDLIKMKTESVFGKNVLFEQLSSTQKDQVFAAIVKSSGKSNPKINVKLTRWGIAGKGLLFLTLAVAIYQIYSSDDKLVEAGHQAAIAGAGVMGGWLGGAAAGLVCGPGAPVCVVIGAFVGGALAAWEMDSIWN</sequence>
<organism evidence="2 3">
    <name type="scientific">Mangrovibacter phragmitis</name>
    <dbReference type="NCBI Taxonomy" id="1691903"/>
    <lineage>
        <taxon>Bacteria</taxon>
        <taxon>Pseudomonadati</taxon>
        <taxon>Pseudomonadota</taxon>
        <taxon>Gammaproteobacteria</taxon>
        <taxon>Enterobacterales</taxon>
        <taxon>Enterobacteriaceae</taxon>
        <taxon>Mangrovibacter</taxon>
    </lineage>
</organism>
<dbReference type="Proteomes" id="UP000078225">
    <property type="component" value="Unassembled WGS sequence"/>
</dbReference>
<dbReference type="OrthoDB" id="7869882at2"/>
<protein>
    <submittedName>
        <fullName evidence="2">Uncharacterized protein</fullName>
    </submittedName>
</protein>